<evidence type="ECO:0000313" key="3">
    <source>
        <dbReference type="Proteomes" id="UP001589894"/>
    </source>
</evidence>
<dbReference type="Pfam" id="PF13302">
    <property type="entry name" value="Acetyltransf_3"/>
    <property type="match status" value="1"/>
</dbReference>
<keyword evidence="2" id="KW-0012">Acyltransferase</keyword>
<dbReference type="InterPro" id="IPR016181">
    <property type="entry name" value="Acyl_CoA_acyltransferase"/>
</dbReference>
<dbReference type="InterPro" id="IPR051908">
    <property type="entry name" value="Ribosomal_N-acetyltransferase"/>
</dbReference>
<organism evidence="2 3">
    <name type="scientific">Plantactinospora siamensis</name>
    <dbReference type="NCBI Taxonomy" id="555372"/>
    <lineage>
        <taxon>Bacteria</taxon>
        <taxon>Bacillati</taxon>
        <taxon>Actinomycetota</taxon>
        <taxon>Actinomycetes</taxon>
        <taxon>Micromonosporales</taxon>
        <taxon>Micromonosporaceae</taxon>
        <taxon>Plantactinospora</taxon>
    </lineage>
</organism>
<reference evidence="2 3" key="1">
    <citation type="submission" date="2024-09" db="EMBL/GenBank/DDBJ databases">
        <authorList>
            <person name="Sun Q."/>
            <person name="Mori K."/>
        </authorList>
    </citation>
    <scope>NUCLEOTIDE SEQUENCE [LARGE SCALE GENOMIC DNA]</scope>
    <source>
        <strain evidence="2 3">TBRC 2205</strain>
    </source>
</reference>
<accession>A0ABV6P697</accession>
<protein>
    <submittedName>
        <fullName evidence="2">GNAT family N-acetyltransferase</fullName>
        <ecNumber evidence="2">2.3.-.-</ecNumber>
    </submittedName>
</protein>
<keyword evidence="3" id="KW-1185">Reference proteome</keyword>
<dbReference type="EC" id="2.3.-.-" evidence="2"/>
<evidence type="ECO:0000313" key="2">
    <source>
        <dbReference type="EMBL" id="MFC0568476.1"/>
    </source>
</evidence>
<dbReference type="SUPFAM" id="SSF55729">
    <property type="entry name" value="Acyl-CoA N-acyltransferases (Nat)"/>
    <property type="match status" value="1"/>
</dbReference>
<dbReference type="PANTHER" id="PTHR43441">
    <property type="entry name" value="RIBOSOMAL-PROTEIN-SERINE ACETYLTRANSFERASE"/>
    <property type="match status" value="1"/>
</dbReference>
<dbReference type="Proteomes" id="UP001589894">
    <property type="component" value="Unassembled WGS sequence"/>
</dbReference>
<dbReference type="InterPro" id="IPR000182">
    <property type="entry name" value="GNAT_dom"/>
</dbReference>
<gene>
    <name evidence="2" type="ORF">ACFFHU_30605</name>
</gene>
<dbReference type="EMBL" id="JBHLUE010000034">
    <property type="protein sequence ID" value="MFC0568476.1"/>
    <property type="molecule type" value="Genomic_DNA"/>
</dbReference>
<dbReference type="PANTHER" id="PTHR43441:SF2">
    <property type="entry name" value="FAMILY ACETYLTRANSFERASE, PUTATIVE (AFU_ORTHOLOGUE AFUA_7G00850)-RELATED"/>
    <property type="match status" value="1"/>
</dbReference>
<proteinExistence type="predicted"/>
<comment type="caution">
    <text evidence="2">The sequence shown here is derived from an EMBL/GenBank/DDBJ whole genome shotgun (WGS) entry which is preliminary data.</text>
</comment>
<dbReference type="RefSeq" id="WP_377343981.1">
    <property type="nucleotide sequence ID" value="NZ_JBHLUE010000034.1"/>
</dbReference>
<feature type="domain" description="N-acetyltransferase" evidence="1">
    <location>
        <begin position="5"/>
        <end position="163"/>
    </location>
</feature>
<dbReference type="Gene3D" id="3.40.630.30">
    <property type="match status" value="1"/>
</dbReference>
<name>A0ABV6P697_9ACTN</name>
<evidence type="ECO:0000259" key="1">
    <source>
        <dbReference type="PROSITE" id="PS51186"/>
    </source>
</evidence>
<keyword evidence="2" id="KW-0808">Transferase</keyword>
<dbReference type="GO" id="GO:0016746">
    <property type="term" value="F:acyltransferase activity"/>
    <property type="evidence" value="ECO:0007669"/>
    <property type="project" value="UniProtKB-KW"/>
</dbReference>
<dbReference type="CDD" id="cd04301">
    <property type="entry name" value="NAT_SF"/>
    <property type="match status" value="1"/>
</dbReference>
<dbReference type="PROSITE" id="PS51186">
    <property type="entry name" value="GNAT"/>
    <property type="match status" value="1"/>
</dbReference>
<sequence>MAGDVRLTPVNEETLEPLLSVAAAEAEPDEVMPPVEAPAGWSQARREAFREFHRASFGGLDGPTRTVMFAIHAGDEVVGMIRMSRTDTPGSVETGMWLGRSARGQGIGMAALQALLDEAVRSGASRVVANTTSGNGAALAVLSRCGAVLRSDGSAVRAELRLDC</sequence>